<evidence type="ECO:0000256" key="4">
    <source>
        <dbReference type="ARBA" id="ARBA00022448"/>
    </source>
</evidence>
<dbReference type="SUPFAM" id="SSF54862">
    <property type="entry name" value="4Fe-4S ferredoxins"/>
    <property type="match status" value="1"/>
</dbReference>
<keyword evidence="5" id="KW-0004">4Fe-4S</keyword>
<dbReference type="Gene3D" id="3.30.70.20">
    <property type="match status" value="1"/>
</dbReference>
<organism evidence="12 13">
    <name type="scientific">Symbiobacterium thermophilum</name>
    <dbReference type="NCBI Taxonomy" id="2734"/>
    <lineage>
        <taxon>Bacteria</taxon>
        <taxon>Bacillati</taxon>
        <taxon>Bacillota</taxon>
        <taxon>Clostridia</taxon>
        <taxon>Eubacteriales</taxon>
        <taxon>Symbiobacteriaceae</taxon>
        <taxon>Symbiobacterium</taxon>
    </lineage>
</organism>
<proteinExistence type="predicted"/>
<name>A0A1Y2T3H0_SYMTR</name>
<dbReference type="Pfam" id="PF12838">
    <property type="entry name" value="Fer4_7"/>
    <property type="match status" value="1"/>
</dbReference>
<dbReference type="Proteomes" id="UP000194267">
    <property type="component" value="Unassembled WGS sequence"/>
</dbReference>
<evidence type="ECO:0000313" key="12">
    <source>
        <dbReference type="EMBL" id="OTA40346.1"/>
    </source>
</evidence>
<dbReference type="PANTHER" id="PTHR24960:SF79">
    <property type="entry name" value="PHOTOSYSTEM I IRON-SULFUR CENTER"/>
    <property type="match status" value="1"/>
</dbReference>
<dbReference type="FunFam" id="3.30.70.20:FF:000045">
    <property type="entry name" value="Ferredoxin, 4Fe-4S"/>
    <property type="match status" value="1"/>
</dbReference>
<keyword evidence="6" id="KW-0479">Metal-binding</keyword>
<keyword evidence="9" id="KW-0408">Iron</keyword>
<evidence type="ECO:0000256" key="2">
    <source>
        <dbReference type="ARBA" id="ARBA00003532"/>
    </source>
</evidence>
<evidence type="ECO:0000256" key="8">
    <source>
        <dbReference type="ARBA" id="ARBA00022982"/>
    </source>
</evidence>
<feature type="domain" description="4Fe-4S ferredoxin-type" evidence="11">
    <location>
        <begin position="31"/>
        <end position="64"/>
    </location>
</feature>
<evidence type="ECO:0000313" key="13">
    <source>
        <dbReference type="Proteomes" id="UP000194267"/>
    </source>
</evidence>
<dbReference type="InterPro" id="IPR050157">
    <property type="entry name" value="PSI_iron-sulfur_center"/>
</dbReference>
<evidence type="ECO:0000259" key="11">
    <source>
        <dbReference type="PROSITE" id="PS51379"/>
    </source>
</evidence>
<gene>
    <name evidence="12" type="ORF">A6D92_19015</name>
</gene>
<evidence type="ECO:0000256" key="1">
    <source>
        <dbReference type="ARBA" id="ARBA00001966"/>
    </source>
</evidence>
<protein>
    <recommendedName>
        <fullName evidence="3">Ferredoxin</fullName>
    </recommendedName>
</protein>
<keyword evidence="8" id="KW-0249">Electron transport</keyword>
<dbReference type="AlphaFoldDB" id="A0A1Y2T3H0"/>
<evidence type="ECO:0000256" key="10">
    <source>
        <dbReference type="ARBA" id="ARBA00023014"/>
    </source>
</evidence>
<comment type="cofactor">
    <cofactor evidence="1">
        <name>[4Fe-4S] cluster</name>
        <dbReference type="ChEBI" id="CHEBI:49883"/>
    </cofactor>
</comment>
<keyword evidence="4" id="KW-0813">Transport</keyword>
<dbReference type="PROSITE" id="PS51379">
    <property type="entry name" value="4FE4S_FER_2"/>
    <property type="match status" value="2"/>
</dbReference>
<reference evidence="13" key="1">
    <citation type="submission" date="2016-04" db="EMBL/GenBank/DDBJ databases">
        <authorList>
            <person name="Antunes L.P."/>
            <person name="Martins L.F."/>
            <person name="Pereira R.V."/>
            <person name="Thomas A.M."/>
            <person name="Barbosa D."/>
            <person name="Nascimento L."/>
            <person name="Silva G.M."/>
            <person name="Condomitti G.W."/>
            <person name="Digiampietri L.A."/>
            <person name="Lombardi K.C."/>
            <person name="Ramos P.L."/>
            <person name="Quaggio R.B."/>
            <person name="Oliveira J.C."/>
            <person name="Pascon R.C."/>
            <person name="Cruz J.B."/>
            <person name="Silva A.M."/>
            <person name="Setubal J.C."/>
        </authorList>
    </citation>
    <scope>NUCLEOTIDE SEQUENCE [LARGE SCALE GENOMIC DNA]</scope>
</reference>
<comment type="caution">
    <text evidence="12">The sequence shown here is derived from an EMBL/GenBank/DDBJ whole genome shotgun (WGS) entry which is preliminary data.</text>
</comment>
<evidence type="ECO:0000256" key="5">
    <source>
        <dbReference type="ARBA" id="ARBA00022485"/>
    </source>
</evidence>
<accession>A0A1Y2T3H0</accession>
<dbReference type="GO" id="GO:0051539">
    <property type="term" value="F:4 iron, 4 sulfur cluster binding"/>
    <property type="evidence" value="ECO:0007669"/>
    <property type="project" value="UniProtKB-KW"/>
</dbReference>
<comment type="function">
    <text evidence="2">Ferredoxins are iron-sulfur proteins that transfer electrons in a wide variety of metabolic reactions.</text>
</comment>
<dbReference type="PROSITE" id="PS00198">
    <property type="entry name" value="4FE4S_FER_1"/>
    <property type="match status" value="1"/>
</dbReference>
<dbReference type="GO" id="GO:0046872">
    <property type="term" value="F:metal ion binding"/>
    <property type="evidence" value="ECO:0007669"/>
    <property type="project" value="UniProtKB-KW"/>
</dbReference>
<dbReference type="EMBL" id="LWLV01001991">
    <property type="protein sequence ID" value="OTA40346.1"/>
    <property type="molecule type" value="Genomic_DNA"/>
</dbReference>
<sequence>MAVKIIDTCISCGACEPECPNEAISPGDTIYVIDPDKCTECYGFYTESQCMAVCPVECIVPDEDHVDDIESLTAKFNRMHPGQEMKNTDGWKKPGA</sequence>
<dbReference type="PANTHER" id="PTHR24960">
    <property type="entry name" value="PHOTOSYSTEM I IRON-SULFUR CENTER-RELATED"/>
    <property type="match status" value="1"/>
</dbReference>
<evidence type="ECO:0000256" key="3">
    <source>
        <dbReference type="ARBA" id="ARBA00013529"/>
    </source>
</evidence>
<dbReference type="InterPro" id="IPR047927">
    <property type="entry name" value="YfhL-like"/>
</dbReference>
<dbReference type="InterPro" id="IPR017900">
    <property type="entry name" value="4Fe4S_Fe_S_CS"/>
</dbReference>
<dbReference type="NCBIfam" id="NF033683">
    <property type="entry name" value="di_4Fe-4S_YfhL"/>
    <property type="match status" value="1"/>
</dbReference>
<keyword evidence="7" id="KW-0677">Repeat</keyword>
<dbReference type="InterPro" id="IPR017896">
    <property type="entry name" value="4Fe4S_Fe-S-bd"/>
</dbReference>
<feature type="domain" description="4Fe-4S ferredoxin-type" evidence="11">
    <location>
        <begin position="1"/>
        <end position="29"/>
    </location>
</feature>
<evidence type="ECO:0000256" key="6">
    <source>
        <dbReference type="ARBA" id="ARBA00022723"/>
    </source>
</evidence>
<evidence type="ECO:0000256" key="9">
    <source>
        <dbReference type="ARBA" id="ARBA00023004"/>
    </source>
</evidence>
<keyword evidence="10" id="KW-0411">Iron-sulfur</keyword>
<evidence type="ECO:0000256" key="7">
    <source>
        <dbReference type="ARBA" id="ARBA00022737"/>
    </source>
</evidence>
<dbReference type="GO" id="GO:0005737">
    <property type="term" value="C:cytoplasm"/>
    <property type="evidence" value="ECO:0007669"/>
    <property type="project" value="TreeGrafter"/>
</dbReference>